<dbReference type="KEGG" id="din:Selin_1525"/>
<dbReference type="NCBIfam" id="TIGR00392">
    <property type="entry name" value="ileS"/>
    <property type="match status" value="1"/>
</dbReference>
<evidence type="ECO:0000259" key="11">
    <source>
        <dbReference type="Pfam" id="PF00133"/>
    </source>
</evidence>
<feature type="domain" description="Zinc finger FPG/IleRS-type" evidence="12">
    <location>
        <begin position="896"/>
        <end position="920"/>
    </location>
</feature>
<dbReference type="Gene3D" id="1.10.730.20">
    <property type="match status" value="1"/>
</dbReference>
<comment type="similarity">
    <text evidence="1 10">Belongs to the class-I aminoacyl-tRNA synthetase family. IleS type 1 subfamily.</text>
</comment>
<dbReference type="CDD" id="cd00818">
    <property type="entry name" value="IleRS_core"/>
    <property type="match status" value="1"/>
</dbReference>
<evidence type="ECO:0000256" key="10">
    <source>
        <dbReference type="HAMAP-Rule" id="MF_02002"/>
    </source>
</evidence>
<comment type="domain">
    <text evidence="10">IleRS has two distinct active sites: one for aminoacylation and one for editing. The misactivated valine is translocated from the active site to the editing site, which sterically excludes the correctly activated isoleucine. The single editing site contains two valyl binding pockets, one specific for each substrate (Val-AMP or Val-tRNA(Ile)).</text>
</comment>
<protein>
    <recommendedName>
        <fullName evidence="10">Isoleucine--tRNA ligase</fullName>
        <ecNumber evidence="10">6.1.1.5</ecNumber>
    </recommendedName>
    <alternativeName>
        <fullName evidence="10">Isoleucyl-tRNA synthetase</fullName>
        <shortName evidence="10">IleRS</shortName>
    </alternativeName>
</protein>
<dbReference type="SUPFAM" id="SSF47323">
    <property type="entry name" value="Anticodon-binding domain of a subclass of class I aminoacyl-tRNA synthetases"/>
    <property type="match status" value="1"/>
</dbReference>
<dbReference type="PROSITE" id="PS00178">
    <property type="entry name" value="AA_TRNA_LIGASE_I"/>
    <property type="match status" value="1"/>
</dbReference>
<keyword evidence="3 10" id="KW-0436">Ligase</keyword>
<feature type="short sequence motif" description="'KMSKS' region" evidence="10">
    <location>
        <begin position="603"/>
        <end position="607"/>
    </location>
</feature>
<dbReference type="GO" id="GO:0005524">
    <property type="term" value="F:ATP binding"/>
    <property type="evidence" value="ECO:0007669"/>
    <property type="project" value="UniProtKB-UniRule"/>
</dbReference>
<dbReference type="CDD" id="cd07960">
    <property type="entry name" value="Anticodon_Ia_Ile_BEm"/>
    <property type="match status" value="1"/>
</dbReference>
<evidence type="ECO:0000256" key="1">
    <source>
        <dbReference type="ARBA" id="ARBA00006887"/>
    </source>
</evidence>
<evidence type="ECO:0000313" key="15">
    <source>
        <dbReference type="Proteomes" id="UP000002572"/>
    </source>
</evidence>
<dbReference type="eggNOG" id="COG0060">
    <property type="taxonomic scope" value="Bacteria"/>
</dbReference>
<dbReference type="InterPro" id="IPR001412">
    <property type="entry name" value="aa-tRNA-synth_I_CS"/>
</dbReference>
<dbReference type="AlphaFoldDB" id="E6W791"/>
<keyword evidence="2 10" id="KW-0963">Cytoplasm</keyword>
<dbReference type="EC" id="6.1.1.5" evidence="10"/>
<feature type="domain" description="Aminoacyl-tRNA synthetase class Ia" evidence="11">
    <location>
        <begin position="27"/>
        <end position="642"/>
    </location>
</feature>
<dbReference type="GO" id="GO:0006428">
    <property type="term" value="P:isoleucyl-tRNA aminoacylation"/>
    <property type="evidence" value="ECO:0007669"/>
    <property type="project" value="UniProtKB-UniRule"/>
</dbReference>
<feature type="binding site" evidence="10">
    <location>
        <position position="562"/>
    </location>
    <ligand>
        <name>L-isoleucyl-5'-AMP</name>
        <dbReference type="ChEBI" id="CHEBI:178002"/>
    </ligand>
</feature>
<feature type="binding site" evidence="10">
    <location>
        <position position="915"/>
    </location>
    <ligand>
        <name>Zn(2+)</name>
        <dbReference type="ChEBI" id="CHEBI:29105"/>
    </ligand>
</feature>
<keyword evidence="7 10" id="KW-0030">Aminoacyl-tRNA synthetase</keyword>
<comment type="subunit">
    <text evidence="10">Monomer.</text>
</comment>
<dbReference type="EMBL" id="CP002432">
    <property type="protein sequence ID" value="ADU66258.1"/>
    <property type="molecule type" value="Genomic_DNA"/>
</dbReference>
<dbReference type="InterPro" id="IPR023585">
    <property type="entry name" value="Ile-tRNA-ligase_type1"/>
</dbReference>
<sequence length="925" mass="104959">MELKDTLNLPVTDFPMRGNLPQREPQFLEKWKQEDIYSAIQQSRQGKSLFVLHDGPPYANGHLHIGHALNKILKDIIIKQKSMQGFQAPYVPGWDCHGLPIELGVDKALGKDKHTTTAVDKRQLCREHAARYIEIQREEFQRFGVFGAWDEPYLTMDFAYEADIVRELGSFMAKGSLYRGLKPIYWCCDCVTALAEAEVEYHDHTSDSVYVAFPVVSALGGIIPELQGKTDVSIVIWTTTPWTLPANLAVCLNPELEYSAVETSRGILIVASQLLGSLMQIFGFDEFSILATFPGAVLENSVCGHPFIERDSMVIMGDHVTTEAGTGAVHTAPGHGMEDYIVGLKYGLEPYNPVDNHGVFRAEVPHFGGMHINKANPAIIEHMKQSGSLLAGSRIEHSYPHCWRCKKPVIYRATPQWFISMEHNDLREKSLQQIKEEVTWVPAWGRDRIYNMIENRPDWCVSRQRLWGVPITVLYCSQCEEPLQDIAVFEKAANLIESEGVDAWYERPVSDFLQPGTTCTHCGHGEFYKEKDILDVWFDSGVTHAAVLRKRGLPWPADMYLEGSDQHRGWFHSSLLTAVATRGQAPYKTVLTHGFVLDGKGRKMSKSMGNVVAPDAIIKKYGADILRLWVAAEDYRDDLRISDEIINRLAESYRRIRNTARYMLGNLYDFNPLTDAILYGDMLEFDRYALARYHAFEKRVLDAYENYEFHVIYHACNNFCSVDMSAQYLDIIKDRLYAEDADGFKRRSAQSALHLILSGMMRLLAPVLSFTMEEVYQHLNEPEKLASVHLLDFPEPRGEFFNEALMARWDRLMKLRSDVSKALELARNEKVIGHSLDARVRVYSNDRETVAFLESFTNAELRDSCIVSQLSVEPLSGLEELENGLLVEVSKALGAKCERCWISDVDTGKQETGLCPRCAAVIRDR</sequence>
<dbReference type="Gene3D" id="1.10.10.830">
    <property type="entry name" value="Ile-tRNA synthetase CP2 domain-like"/>
    <property type="match status" value="1"/>
</dbReference>
<evidence type="ECO:0000256" key="7">
    <source>
        <dbReference type="ARBA" id="ARBA00023146"/>
    </source>
</evidence>
<dbReference type="Gene3D" id="3.40.50.620">
    <property type="entry name" value="HUPs"/>
    <property type="match status" value="2"/>
</dbReference>
<keyword evidence="10" id="KW-0479">Metal-binding</keyword>
<feature type="binding site" evidence="10">
    <location>
        <position position="897"/>
    </location>
    <ligand>
        <name>Zn(2+)</name>
        <dbReference type="ChEBI" id="CHEBI:29105"/>
    </ligand>
</feature>
<keyword evidence="10" id="KW-0862">Zinc</keyword>
<dbReference type="HOGENOM" id="CLU_001493_7_0_0"/>
<evidence type="ECO:0000259" key="12">
    <source>
        <dbReference type="Pfam" id="PF06827"/>
    </source>
</evidence>
<dbReference type="RefSeq" id="WP_013506139.1">
    <property type="nucleotide sequence ID" value="NC_014836.1"/>
</dbReference>
<dbReference type="GO" id="GO:0004822">
    <property type="term" value="F:isoleucine-tRNA ligase activity"/>
    <property type="evidence" value="ECO:0007669"/>
    <property type="project" value="UniProtKB-UniRule"/>
</dbReference>
<evidence type="ECO:0000259" key="13">
    <source>
        <dbReference type="Pfam" id="PF08264"/>
    </source>
</evidence>
<dbReference type="GO" id="GO:0005829">
    <property type="term" value="C:cytosol"/>
    <property type="evidence" value="ECO:0007669"/>
    <property type="project" value="TreeGrafter"/>
</dbReference>
<evidence type="ECO:0000256" key="8">
    <source>
        <dbReference type="ARBA" id="ARBA00025217"/>
    </source>
</evidence>
<dbReference type="OrthoDB" id="9810365at2"/>
<feature type="short sequence motif" description="'HIGH' region" evidence="10">
    <location>
        <begin position="57"/>
        <end position="67"/>
    </location>
</feature>
<reference evidence="14 15" key="1">
    <citation type="submission" date="2010-12" db="EMBL/GenBank/DDBJ databases">
        <title>Complete sequence of Desulfurispirillum indicum S5.</title>
        <authorList>
            <consortium name="US DOE Joint Genome Institute"/>
            <person name="Lucas S."/>
            <person name="Copeland A."/>
            <person name="Lapidus A."/>
            <person name="Cheng J.-F."/>
            <person name="Goodwin L."/>
            <person name="Pitluck S."/>
            <person name="Chertkov O."/>
            <person name="Held B."/>
            <person name="Detter J.C."/>
            <person name="Han C."/>
            <person name="Tapia R."/>
            <person name="Land M."/>
            <person name="Hauser L."/>
            <person name="Kyrpides N."/>
            <person name="Ivanova N."/>
            <person name="Mikhailova N."/>
            <person name="Haggblom M."/>
            <person name="Rauschenbach I."/>
            <person name="Bini E."/>
            <person name="Woyke T."/>
        </authorList>
    </citation>
    <scope>NUCLEOTIDE SEQUENCE [LARGE SCALE GENOMIC DNA]</scope>
    <source>
        <strain evidence="15">ATCC BAA-1389 / DSM 22839 / S5</strain>
    </source>
</reference>
<gene>
    <name evidence="10" type="primary">ileS</name>
    <name evidence="14" type="ordered locus">Selin_1525</name>
</gene>
<feature type="binding site" evidence="10">
    <location>
        <position position="606"/>
    </location>
    <ligand>
        <name>ATP</name>
        <dbReference type="ChEBI" id="CHEBI:30616"/>
    </ligand>
</feature>
<dbReference type="Gene3D" id="3.90.740.10">
    <property type="entry name" value="Valyl/Leucyl/Isoleucyl-tRNA synthetase, editing domain"/>
    <property type="match status" value="1"/>
</dbReference>
<dbReference type="Pfam" id="PF00133">
    <property type="entry name" value="tRNA-synt_1"/>
    <property type="match status" value="1"/>
</dbReference>
<dbReference type="HAMAP" id="MF_02002">
    <property type="entry name" value="Ile_tRNA_synth_type1"/>
    <property type="match status" value="1"/>
</dbReference>
<feature type="binding site" evidence="10">
    <location>
        <position position="918"/>
    </location>
    <ligand>
        <name>Zn(2+)</name>
        <dbReference type="ChEBI" id="CHEBI:29105"/>
    </ligand>
</feature>
<accession>E6W791</accession>
<dbReference type="SUPFAM" id="SSF52374">
    <property type="entry name" value="Nucleotidylyl transferase"/>
    <property type="match status" value="1"/>
</dbReference>
<feature type="binding site" evidence="10">
    <location>
        <position position="900"/>
    </location>
    <ligand>
        <name>Zn(2+)</name>
        <dbReference type="ChEBI" id="CHEBI:29105"/>
    </ligand>
</feature>
<comment type="function">
    <text evidence="8 10">Catalyzes the attachment of isoleucine to tRNA(Ile). As IleRS can inadvertently accommodate and process structurally similar amino acids such as valine, to avoid such errors it has two additional distinct tRNA(Ile)-dependent editing activities. One activity is designated as 'pretransfer' editing and involves the hydrolysis of activated Val-AMP. The other activity is designated 'posttransfer' editing and involves deacylation of mischarged Val-tRNA(Ile).</text>
</comment>
<keyword evidence="6 10" id="KW-0648">Protein biosynthesis</keyword>
<comment type="catalytic activity">
    <reaction evidence="9 10">
        <text>tRNA(Ile) + L-isoleucine + ATP = L-isoleucyl-tRNA(Ile) + AMP + diphosphate</text>
        <dbReference type="Rhea" id="RHEA:11060"/>
        <dbReference type="Rhea" id="RHEA-COMP:9666"/>
        <dbReference type="Rhea" id="RHEA-COMP:9695"/>
        <dbReference type="ChEBI" id="CHEBI:30616"/>
        <dbReference type="ChEBI" id="CHEBI:33019"/>
        <dbReference type="ChEBI" id="CHEBI:58045"/>
        <dbReference type="ChEBI" id="CHEBI:78442"/>
        <dbReference type="ChEBI" id="CHEBI:78528"/>
        <dbReference type="ChEBI" id="CHEBI:456215"/>
        <dbReference type="EC" id="6.1.1.5"/>
    </reaction>
</comment>
<dbReference type="PRINTS" id="PR00984">
    <property type="entry name" value="TRNASYNTHILE"/>
</dbReference>
<organism evidence="14 15">
    <name type="scientific">Desulfurispirillum indicum (strain ATCC BAA-1389 / DSM 22839 / S5)</name>
    <dbReference type="NCBI Taxonomy" id="653733"/>
    <lineage>
        <taxon>Bacteria</taxon>
        <taxon>Pseudomonadati</taxon>
        <taxon>Chrysiogenota</taxon>
        <taxon>Chrysiogenia</taxon>
        <taxon>Chrysiogenales</taxon>
        <taxon>Chrysiogenaceae</taxon>
        <taxon>Desulfurispirillum</taxon>
    </lineage>
</organism>
<dbReference type="PANTHER" id="PTHR42765">
    <property type="entry name" value="SOLEUCYL-TRNA SYNTHETASE"/>
    <property type="match status" value="1"/>
</dbReference>
<evidence type="ECO:0000313" key="14">
    <source>
        <dbReference type="EMBL" id="ADU66258.1"/>
    </source>
</evidence>
<dbReference type="Pfam" id="PF06827">
    <property type="entry name" value="zf-FPG_IleRS"/>
    <property type="match status" value="1"/>
</dbReference>
<dbReference type="InterPro" id="IPR033708">
    <property type="entry name" value="Anticodon_Ile_BEm"/>
</dbReference>
<dbReference type="PANTHER" id="PTHR42765:SF1">
    <property type="entry name" value="ISOLEUCINE--TRNA LIGASE, MITOCHONDRIAL"/>
    <property type="match status" value="1"/>
</dbReference>
<dbReference type="InterPro" id="IPR009008">
    <property type="entry name" value="Val/Leu/Ile-tRNA-synth_edit"/>
</dbReference>
<dbReference type="InterPro" id="IPR010663">
    <property type="entry name" value="Znf_FPG/IleRS"/>
</dbReference>
<dbReference type="Pfam" id="PF08264">
    <property type="entry name" value="Anticodon_1"/>
    <property type="match status" value="1"/>
</dbReference>
<dbReference type="InterPro" id="IPR002301">
    <property type="entry name" value="Ile-tRNA-ligase"/>
</dbReference>
<proteinExistence type="inferred from homology"/>
<dbReference type="InterPro" id="IPR013155">
    <property type="entry name" value="M/V/L/I-tRNA-synth_anticd-bd"/>
</dbReference>
<feature type="domain" description="Methionyl/Valyl/Leucyl/Isoleucyl-tRNA synthetase anticodon-binding" evidence="13">
    <location>
        <begin position="686"/>
        <end position="840"/>
    </location>
</feature>
<dbReference type="FunCoup" id="E6W791">
    <property type="interactions" value="474"/>
</dbReference>
<dbReference type="SUPFAM" id="SSF50677">
    <property type="entry name" value="ValRS/IleRS/LeuRS editing domain"/>
    <property type="match status" value="1"/>
</dbReference>
<dbReference type="InterPro" id="IPR002300">
    <property type="entry name" value="aa-tRNA-synth_Ia"/>
</dbReference>
<evidence type="ECO:0000256" key="4">
    <source>
        <dbReference type="ARBA" id="ARBA00022741"/>
    </source>
</evidence>
<keyword evidence="5 10" id="KW-0067">ATP-binding</keyword>
<keyword evidence="4 10" id="KW-0547">Nucleotide-binding</keyword>
<evidence type="ECO:0000256" key="6">
    <source>
        <dbReference type="ARBA" id="ARBA00022917"/>
    </source>
</evidence>
<dbReference type="STRING" id="653733.Selin_1525"/>
<name>E6W791_DESIS</name>
<keyword evidence="15" id="KW-1185">Reference proteome</keyword>
<dbReference type="InterPro" id="IPR014729">
    <property type="entry name" value="Rossmann-like_a/b/a_fold"/>
</dbReference>
<dbReference type="InterPro" id="IPR050081">
    <property type="entry name" value="Ile-tRNA_ligase"/>
</dbReference>
<dbReference type="Proteomes" id="UP000002572">
    <property type="component" value="Chromosome"/>
</dbReference>
<evidence type="ECO:0000256" key="9">
    <source>
        <dbReference type="ARBA" id="ARBA00048359"/>
    </source>
</evidence>
<dbReference type="InParanoid" id="E6W791"/>
<evidence type="ECO:0000256" key="5">
    <source>
        <dbReference type="ARBA" id="ARBA00022840"/>
    </source>
</evidence>
<comment type="subcellular location">
    <subcellularLocation>
        <location evidence="10">Cytoplasm</location>
    </subcellularLocation>
</comment>
<evidence type="ECO:0000256" key="2">
    <source>
        <dbReference type="ARBA" id="ARBA00022490"/>
    </source>
</evidence>
<dbReference type="InterPro" id="IPR009080">
    <property type="entry name" value="tRNAsynth_Ia_anticodon-bd"/>
</dbReference>
<dbReference type="GO" id="GO:0002161">
    <property type="term" value="F:aminoacyl-tRNA deacylase activity"/>
    <property type="evidence" value="ECO:0007669"/>
    <property type="project" value="InterPro"/>
</dbReference>
<evidence type="ECO:0000256" key="3">
    <source>
        <dbReference type="ARBA" id="ARBA00022598"/>
    </source>
</evidence>
<dbReference type="GO" id="GO:0008270">
    <property type="term" value="F:zinc ion binding"/>
    <property type="evidence" value="ECO:0007669"/>
    <property type="project" value="UniProtKB-UniRule"/>
</dbReference>
<comment type="cofactor">
    <cofactor evidence="10">
        <name>Zn(2+)</name>
        <dbReference type="ChEBI" id="CHEBI:29105"/>
    </cofactor>
    <text evidence="10">Binds 1 zinc ion per subunit.</text>
</comment>
<dbReference type="GO" id="GO:0000049">
    <property type="term" value="F:tRNA binding"/>
    <property type="evidence" value="ECO:0007669"/>
    <property type="project" value="InterPro"/>
</dbReference>